<protein>
    <submittedName>
        <fullName evidence="1">Uncharacterized protein</fullName>
    </submittedName>
</protein>
<organism evidence="1 2">
    <name type="scientific">Elysia crispata</name>
    <name type="common">lettuce slug</name>
    <dbReference type="NCBI Taxonomy" id="231223"/>
    <lineage>
        <taxon>Eukaryota</taxon>
        <taxon>Metazoa</taxon>
        <taxon>Spiralia</taxon>
        <taxon>Lophotrochozoa</taxon>
        <taxon>Mollusca</taxon>
        <taxon>Gastropoda</taxon>
        <taxon>Heterobranchia</taxon>
        <taxon>Euthyneura</taxon>
        <taxon>Panpulmonata</taxon>
        <taxon>Sacoglossa</taxon>
        <taxon>Placobranchoidea</taxon>
        <taxon>Plakobranchidae</taxon>
        <taxon>Elysia</taxon>
    </lineage>
</organism>
<keyword evidence="2" id="KW-1185">Reference proteome</keyword>
<dbReference type="AlphaFoldDB" id="A0AAE1BCN4"/>
<accession>A0AAE1BCN4</accession>
<sequence>MYSTRVTYFIKSIQTLDTESVDCTQWVESIDFMHTATDSSESRANPEMGALSNQGSLRPAITDLTTAGSERLASSLSRKVRHYMNLNMLLK</sequence>
<reference evidence="1" key="1">
    <citation type="journal article" date="2023" name="G3 (Bethesda)">
        <title>A reference genome for the long-term kleptoplast-retaining sea slug Elysia crispata morphotype clarki.</title>
        <authorList>
            <person name="Eastman K.E."/>
            <person name="Pendleton A.L."/>
            <person name="Shaikh M.A."/>
            <person name="Suttiyut T."/>
            <person name="Ogas R."/>
            <person name="Tomko P."/>
            <person name="Gavelis G."/>
            <person name="Widhalm J.R."/>
            <person name="Wisecaver J.H."/>
        </authorList>
    </citation>
    <scope>NUCLEOTIDE SEQUENCE</scope>
    <source>
        <strain evidence="1">ECLA1</strain>
    </source>
</reference>
<evidence type="ECO:0000313" key="1">
    <source>
        <dbReference type="EMBL" id="KAK3803066.1"/>
    </source>
</evidence>
<evidence type="ECO:0000313" key="2">
    <source>
        <dbReference type="Proteomes" id="UP001283361"/>
    </source>
</evidence>
<name>A0AAE1BCN4_9GAST</name>
<dbReference type="Proteomes" id="UP001283361">
    <property type="component" value="Unassembled WGS sequence"/>
</dbReference>
<proteinExistence type="predicted"/>
<comment type="caution">
    <text evidence="1">The sequence shown here is derived from an EMBL/GenBank/DDBJ whole genome shotgun (WGS) entry which is preliminary data.</text>
</comment>
<dbReference type="EMBL" id="JAWDGP010000188">
    <property type="protein sequence ID" value="KAK3803066.1"/>
    <property type="molecule type" value="Genomic_DNA"/>
</dbReference>
<gene>
    <name evidence="1" type="ORF">RRG08_027988</name>
</gene>